<dbReference type="AlphaFoldDB" id="A0A9J6B8A0"/>
<accession>A0A9J6B8A0</accession>
<gene>
    <name evidence="2" type="ORF">H5410_004497</name>
</gene>
<name>A0A9J6B8A0_SOLCO</name>
<protein>
    <submittedName>
        <fullName evidence="2">Uncharacterized protein</fullName>
    </submittedName>
</protein>
<sequence length="100" mass="11884">MPKPELPPLKKPEIPELPKPKVPKIPRPEIPKMLEPTFPFTFSTIQTSYSLSKLYATHSISKYTTDVYRFPSKYIYQVYEMSNEFGRTYRILSTRSRKYF</sequence>
<evidence type="ECO:0000256" key="1">
    <source>
        <dbReference type="SAM" id="MobiDB-lite"/>
    </source>
</evidence>
<reference evidence="2 3" key="1">
    <citation type="submission" date="2020-09" db="EMBL/GenBank/DDBJ databases">
        <title>De no assembly of potato wild relative species, Solanum commersonii.</title>
        <authorList>
            <person name="Cho K."/>
        </authorList>
    </citation>
    <scope>NUCLEOTIDE SEQUENCE [LARGE SCALE GENOMIC DNA]</scope>
    <source>
        <strain evidence="2">LZ3.2</strain>
        <tissue evidence="2">Leaf</tissue>
    </source>
</reference>
<feature type="compositionally biased region" description="Basic and acidic residues" evidence="1">
    <location>
        <begin position="8"/>
        <end position="19"/>
    </location>
</feature>
<evidence type="ECO:0000313" key="3">
    <source>
        <dbReference type="Proteomes" id="UP000824120"/>
    </source>
</evidence>
<feature type="region of interest" description="Disordered" evidence="1">
    <location>
        <begin position="1"/>
        <end position="26"/>
    </location>
</feature>
<keyword evidence="3" id="KW-1185">Reference proteome</keyword>
<evidence type="ECO:0000313" key="2">
    <source>
        <dbReference type="EMBL" id="KAG5632780.1"/>
    </source>
</evidence>
<organism evidence="2 3">
    <name type="scientific">Solanum commersonii</name>
    <name type="common">Commerson's wild potato</name>
    <name type="synonym">Commerson's nightshade</name>
    <dbReference type="NCBI Taxonomy" id="4109"/>
    <lineage>
        <taxon>Eukaryota</taxon>
        <taxon>Viridiplantae</taxon>
        <taxon>Streptophyta</taxon>
        <taxon>Embryophyta</taxon>
        <taxon>Tracheophyta</taxon>
        <taxon>Spermatophyta</taxon>
        <taxon>Magnoliopsida</taxon>
        <taxon>eudicotyledons</taxon>
        <taxon>Gunneridae</taxon>
        <taxon>Pentapetalae</taxon>
        <taxon>asterids</taxon>
        <taxon>lamiids</taxon>
        <taxon>Solanales</taxon>
        <taxon>Solanaceae</taxon>
        <taxon>Solanoideae</taxon>
        <taxon>Solaneae</taxon>
        <taxon>Solanum</taxon>
    </lineage>
</organism>
<proteinExistence type="predicted"/>
<comment type="caution">
    <text evidence="2">The sequence shown here is derived from an EMBL/GenBank/DDBJ whole genome shotgun (WGS) entry which is preliminary data.</text>
</comment>
<dbReference type="EMBL" id="JACXVP010000001">
    <property type="protein sequence ID" value="KAG5632780.1"/>
    <property type="molecule type" value="Genomic_DNA"/>
</dbReference>
<dbReference type="Proteomes" id="UP000824120">
    <property type="component" value="Chromosome 1"/>
</dbReference>